<dbReference type="EMBL" id="JAAEJV010000063">
    <property type="protein sequence ID" value="MBF5060016.1"/>
    <property type="molecule type" value="Genomic_DNA"/>
</dbReference>
<dbReference type="RefSeq" id="WP_194848346.1">
    <property type="nucleotide sequence ID" value="NZ_JAAEJV010000063.1"/>
</dbReference>
<gene>
    <name evidence="1" type="ORF">NEPTK9_001542</name>
</gene>
<reference evidence="1 2" key="1">
    <citation type="submission" date="2020-01" db="EMBL/GenBank/DDBJ databases">
        <title>Draft genome sequence of Cand. Neptunochlamydia vexilliferae K9.</title>
        <authorList>
            <person name="Schulz F."/>
            <person name="Koestlbacher S."/>
            <person name="Wascher F."/>
            <person name="Pizzetti I."/>
            <person name="Horn M."/>
        </authorList>
    </citation>
    <scope>NUCLEOTIDE SEQUENCE [LARGE SCALE GENOMIC DNA]</scope>
    <source>
        <strain evidence="1 2">K9</strain>
    </source>
</reference>
<keyword evidence="2" id="KW-1185">Reference proteome</keyword>
<organism evidence="1 2">
    <name type="scientific">Candidatus Neptunichlamydia vexilliferae</name>
    <dbReference type="NCBI Taxonomy" id="1651774"/>
    <lineage>
        <taxon>Bacteria</taxon>
        <taxon>Pseudomonadati</taxon>
        <taxon>Chlamydiota</taxon>
        <taxon>Chlamydiia</taxon>
        <taxon>Parachlamydiales</taxon>
        <taxon>Simkaniaceae</taxon>
        <taxon>Candidatus Neptunichlamydia</taxon>
    </lineage>
</organism>
<name>A0ABS0B0X1_9BACT</name>
<protein>
    <recommendedName>
        <fullName evidence="3">AbiEi antitoxin C-terminal domain-containing protein</fullName>
    </recommendedName>
</protein>
<evidence type="ECO:0008006" key="3">
    <source>
        <dbReference type="Google" id="ProtNLM"/>
    </source>
</evidence>
<dbReference type="Proteomes" id="UP001194714">
    <property type="component" value="Unassembled WGS sequence"/>
</dbReference>
<proteinExistence type="predicted"/>
<accession>A0ABS0B0X1</accession>
<evidence type="ECO:0000313" key="2">
    <source>
        <dbReference type="Proteomes" id="UP001194714"/>
    </source>
</evidence>
<sequence>MGEIAGIGKKSRLKLGQVLTYSKGVIKASDVAKILKITTKQASLLLCYWEKRGWLYRVRRGAYLPIPLESTSSELAIEDPFILATELFSPCYIGGWSAAEYWGFTDQIFQTIAVVTGKHFDRCTQKIGMTTFLLKMVRENNLFGYETEWRQGVQVMISDPTKTIIDILEDPSLGGGIQCVYDLYREYLHSKHFDLEKLISYGSLLGNRTIFKRLGFVTEKLVGVQKMDDDVLEESWILRESSASSKSFSSLESKLSKLIEECHSRISKGYSQLDPATPSKRISTKWRLRVPDEFLSPSVSVRFMAEAN</sequence>
<evidence type="ECO:0000313" key="1">
    <source>
        <dbReference type="EMBL" id="MBF5060016.1"/>
    </source>
</evidence>
<comment type="caution">
    <text evidence="1">The sequence shown here is derived from an EMBL/GenBank/DDBJ whole genome shotgun (WGS) entry which is preliminary data.</text>
</comment>